<dbReference type="PANTHER" id="PTHR45527:SF1">
    <property type="entry name" value="FATTY ACID SYNTHASE"/>
    <property type="match status" value="1"/>
</dbReference>
<dbReference type="SMART" id="SM00824">
    <property type="entry name" value="PKS_TE"/>
    <property type="match status" value="1"/>
</dbReference>
<dbReference type="InterPro" id="IPR036736">
    <property type="entry name" value="ACP-like_sf"/>
</dbReference>
<organism evidence="6 7">
    <name type="scientific">Streptomyces rugosispiralis</name>
    <dbReference type="NCBI Taxonomy" id="2967341"/>
    <lineage>
        <taxon>Bacteria</taxon>
        <taxon>Bacillati</taxon>
        <taxon>Actinomycetota</taxon>
        <taxon>Actinomycetes</taxon>
        <taxon>Kitasatosporales</taxon>
        <taxon>Streptomycetaceae</taxon>
        <taxon>Streptomyces</taxon>
    </lineage>
</organism>
<dbReference type="Pfam" id="PF00975">
    <property type="entry name" value="Thioesterase"/>
    <property type="match status" value="1"/>
</dbReference>
<dbReference type="NCBIfam" id="NF003417">
    <property type="entry name" value="PRK04813.1"/>
    <property type="match status" value="2"/>
</dbReference>
<dbReference type="SMART" id="SM01294">
    <property type="entry name" value="PKS_PP_betabranch"/>
    <property type="match status" value="1"/>
</dbReference>
<dbReference type="Gene3D" id="2.30.38.10">
    <property type="entry name" value="Luciferase, Domain 3"/>
    <property type="match status" value="2"/>
</dbReference>
<comment type="cofactor">
    <cofactor evidence="1">
        <name>pantetheine 4'-phosphate</name>
        <dbReference type="ChEBI" id="CHEBI:47942"/>
    </cofactor>
</comment>
<evidence type="ECO:0000313" key="6">
    <source>
        <dbReference type="EMBL" id="MCQ8195327.1"/>
    </source>
</evidence>
<feature type="region of interest" description="Disordered" evidence="4">
    <location>
        <begin position="354"/>
        <end position="382"/>
    </location>
</feature>
<evidence type="ECO:0000256" key="4">
    <source>
        <dbReference type="SAM" id="MobiDB-lite"/>
    </source>
</evidence>
<dbReference type="InterPro" id="IPR020845">
    <property type="entry name" value="AMP-binding_CS"/>
</dbReference>
<dbReference type="Gene3D" id="3.40.50.980">
    <property type="match status" value="4"/>
</dbReference>
<dbReference type="InterPro" id="IPR006162">
    <property type="entry name" value="Ppantetheine_attach_site"/>
</dbReference>
<dbReference type="Pfam" id="PF00668">
    <property type="entry name" value="Condensation"/>
    <property type="match status" value="2"/>
</dbReference>
<dbReference type="SMART" id="SM00823">
    <property type="entry name" value="PKS_PP"/>
    <property type="match status" value="2"/>
</dbReference>
<dbReference type="SUPFAM" id="SSF56801">
    <property type="entry name" value="Acetyl-CoA synthetase-like"/>
    <property type="match status" value="2"/>
</dbReference>
<protein>
    <submittedName>
        <fullName evidence="6">Amino acid adenylation domain-containing protein</fullName>
    </submittedName>
</protein>
<dbReference type="Gene3D" id="3.30.559.10">
    <property type="entry name" value="Chloramphenicol acetyltransferase-like domain"/>
    <property type="match status" value="2"/>
</dbReference>
<evidence type="ECO:0000259" key="5">
    <source>
        <dbReference type="PROSITE" id="PS50075"/>
    </source>
</evidence>
<dbReference type="InterPro" id="IPR025110">
    <property type="entry name" value="AMP-bd_C"/>
</dbReference>
<dbReference type="InterPro" id="IPR020806">
    <property type="entry name" value="PKS_PP-bd"/>
</dbReference>
<dbReference type="PROSITE" id="PS00455">
    <property type="entry name" value="AMP_BINDING"/>
    <property type="match status" value="2"/>
</dbReference>
<dbReference type="Gene3D" id="3.30.300.30">
    <property type="match status" value="2"/>
</dbReference>
<dbReference type="Pfam" id="PF00501">
    <property type="entry name" value="AMP-binding"/>
    <property type="match status" value="2"/>
</dbReference>
<dbReference type="InterPro" id="IPR000873">
    <property type="entry name" value="AMP-dep_synth/lig_dom"/>
</dbReference>
<dbReference type="PROSITE" id="PS50075">
    <property type="entry name" value="CARRIER"/>
    <property type="match status" value="2"/>
</dbReference>
<dbReference type="EMBL" id="JANIAA010000073">
    <property type="protein sequence ID" value="MCQ8195327.1"/>
    <property type="molecule type" value="Genomic_DNA"/>
</dbReference>
<dbReference type="InterPro" id="IPR001031">
    <property type="entry name" value="Thioesterase"/>
</dbReference>
<dbReference type="NCBIfam" id="TIGR01733">
    <property type="entry name" value="AA-adenyl-dom"/>
    <property type="match status" value="2"/>
</dbReference>
<evidence type="ECO:0000313" key="7">
    <source>
        <dbReference type="Proteomes" id="UP001204746"/>
    </source>
</evidence>
<dbReference type="InterPro" id="IPR023213">
    <property type="entry name" value="CAT-like_dom_sf"/>
</dbReference>
<feature type="domain" description="Carrier" evidence="5">
    <location>
        <begin position="966"/>
        <end position="1041"/>
    </location>
</feature>
<dbReference type="InterPro" id="IPR009081">
    <property type="entry name" value="PP-bd_ACP"/>
</dbReference>
<proteinExistence type="predicted"/>
<sequence length="2353" mass="250671">MTDSALVGVWPLSPLQEGLLFHAVYDEEGIDVYVEQMIIGLEGKLDSAVLRASWQALLDRHESLRAGFQRRASGAPVQLIMRRVTLPWREEDLSGLDADAARVESERLGIGERERRFDLAVPPLLKVLLVKVGPDEYRMMVTLHHILLDGWSLPVLMRELWTCYEAGGSAHGLPPVTPYRDYLAWLARQNKEEAMAAWRKTLTGADEPTLVAPAEYNGAPAHSAMVSGRASKELDQALRDLTRRFHGLTLNTVVQAAWALVVGKLTGRRDVVFGASVAGRPLDLPGMESMLGLFINTLPVRVRFDPARSVAELLTELQAEQAALVDYQYLSLSDIQRQAGPGATFDTIMAFESFPSGTNARKPSGDTPSGERSERRGPGGLRFTEHGLRESINYPLGLVVGPSGGLGMRLSYRPDLFDEETAQGLVDQVLRVLGQMAADPETLVGRLEVLGEAEWSRVVAEWNATEATLPAGSIVERIEAWVAAAPDVVAVRCGEVALSYGELDRRANRLARLLVGVGVGRESRVALCLARSVDVVVAELAVWKAGGAFIPLDPEYPADRLGFVIADSGAEVVLGTSESLAGVPVGGVRVVRMEEAESFSAEPLGTVIVPDQLAYVIYTSGSTGRPKGVAVAHGGVVNLAEAMRPVLGMDAGVVALQFASFSFDAAVLDIAVTLAAGGTLAVARAEERKDPQALAEMIGRCGVRVASVVPSLLGVLDPDAVPGVENWVLGAERLSAELAGRWSAGARVWNTYGPTEATVITTATATALKAGLDAAPPIGRPLPNNKVFVLDPFLRPVPVGVIGEVYIAGAGLARGYIGRPGLSAERFVACPFAVPGGRMYRSGDLAKWTAEGDLVFAGRVDEQVKVRGFRVEPGEIEAVLGSHPAVAQVAVVVREDGPGDKRLVAYVVPNGKLDVAAVREFAEDRLPEYMVPTVMVLDALPLTVNGKLDRTALPAPDATVAVAGRGPATPTEEILCGLFAEVLGVERVSADASFFELGGDSLLAMRLIARVRAVLDTRITIRELFTATTVALLSRRIEEEGDADGRAARPALVPFARPDSVPLSYAQRRMWFLNRLEGVGEGAGYNLPLALRLSGELDRVVLEAALGDVADRHESLRTVFPETDGEPRQHVLTGEAGRPPLIVVETAGEHLAEVLGGYAARAFDLSVDLPWRARLLKTGASEYVLLIVAHHIAVDGWSMGVLGQEIGVAYAARRAGRAPGWEPLPVQYADYALWQREVLGTLEDPDSVISGQLGYWREALAGAPEELVLPVDRSRPAVSSFRGRSVPVRVSPQVHARLVALAQRGRATMFMVVQAALALLLSRMGAGKDIPVGTAVAGRGDAALDGLVGFFVNTLVLRSDVSGDPTFVELLSRVREADLDAYAHQDVPFERLVEDLNPARSLGRNPLFQVSLGLQGAPAGEGRLWDLPGLRVRPLESAAEAAARVDLALDLAEHRDGNGDPGGIDGAFLYATDLFDERTVEGLAERLVRVLEQVASDPAARVSEVAVLGPGERARVLEEWNATERDVPVGPLAELFDERAALSPDAVAVVGSGGEEWSYGELRKRADRVAGVLAARGVGRGDLVAVVLERSADVVGVLLGIAKAGAGFVPVDPAYPVERIGWMVEDSAPALVLCSEETRRLVPAGVECLVWDPSDVVADPAPAVSVGVDDVAYVIYTSGSTGRPKGVAVTHRGIGNMAAAQIRFAVGAGARVLQLASLSFDASVWELFMALLSGAALVMADPDRLPPNGSLSEVVAEFGVTHMSLSPSVLAAVEELPESLSTVVVAGEVCPPGLVERWAPGRLMVNGYGPTEVTVCATLSTPLEAYGSGSVPIGRPISNTAVYVLDERLHPVPVGVLGELYVAGPGLARGYLGRPGLTAERFVACPFRDGRMYRTGDLAKWTRDGQLVFGGRADAQVKVRGFRVEPGEIETVLAAHPSVGQVAVIAREDRTGDKRLVAYIVLDDAADVPELRTFLADRLPDYMIPAAFVTLDALPITVNGKLDRAALPAPDFTGAATAGRGPETPTEDRLCALFAEVLGLNEVGAEASFFELGGDSILVMKLIAQIHAAFGAEVGIRALFTAPTVADVARLLDGMEDGTDHTDSDGTGLLLPLRTEGDRPPVFCVHPSTGLGRCYAELTDHLPPDRPVYALQARGFGKDESLPRTVEEMAVDYVARIRTVQPAGPYHLLGWSFGGTVAHAMAALLQQQGEMVDLLVSLDGYPGADEVEPTDGHADESAEGPRGGRRRRVRTLSEIQRVNANNVRLFQHHTPGVFHGDLLLFVATEGRPVTEERPVTEGRPVTAPAAPAPDSWAPYVDGHIEPVLIASDHDGMLTGEPLETIGRLISAQLLTKN</sequence>
<evidence type="ECO:0000256" key="2">
    <source>
        <dbReference type="ARBA" id="ARBA00022450"/>
    </source>
</evidence>
<evidence type="ECO:0000256" key="1">
    <source>
        <dbReference type="ARBA" id="ARBA00001957"/>
    </source>
</evidence>
<dbReference type="InterPro" id="IPR029058">
    <property type="entry name" value="AB_hydrolase_fold"/>
</dbReference>
<dbReference type="CDD" id="cd05930">
    <property type="entry name" value="A_NRPS"/>
    <property type="match status" value="1"/>
</dbReference>
<accession>A0ABT1VD53</accession>
<keyword evidence="2" id="KW-0596">Phosphopantetheine</keyword>
<dbReference type="InterPro" id="IPR001242">
    <property type="entry name" value="Condensation_dom"/>
</dbReference>
<dbReference type="RefSeq" id="WP_256656057.1">
    <property type="nucleotide sequence ID" value="NZ_JANIAA010000073.1"/>
</dbReference>
<dbReference type="Gene3D" id="1.10.1200.10">
    <property type="entry name" value="ACP-like"/>
    <property type="match status" value="1"/>
</dbReference>
<evidence type="ECO:0000256" key="3">
    <source>
        <dbReference type="ARBA" id="ARBA00022553"/>
    </source>
</evidence>
<dbReference type="InterPro" id="IPR045851">
    <property type="entry name" value="AMP-bd_C_sf"/>
</dbReference>
<dbReference type="Gene3D" id="3.30.559.30">
    <property type="entry name" value="Nonribosomal peptide synthetase, condensation domain"/>
    <property type="match status" value="2"/>
</dbReference>
<dbReference type="Proteomes" id="UP001204746">
    <property type="component" value="Unassembled WGS sequence"/>
</dbReference>
<dbReference type="Gene3D" id="3.40.50.1820">
    <property type="entry name" value="alpha/beta hydrolase"/>
    <property type="match status" value="1"/>
</dbReference>
<gene>
    <name evidence="6" type="ORF">NP777_45375</name>
</gene>
<feature type="region of interest" description="Disordered" evidence="4">
    <location>
        <begin position="2290"/>
        <end position="2313"/>
    </location>
</feature>
<dbReference type="SUPFAM" id="SSF53474">
    <property type="entry name" value="alpha/beta-Hydrolases"/>
    <property type="match status" value="1"/>
</dbReference>
<dbReference type="SUPFAM" id="SSF52777">
    <property type="entry name" value="CoA-dependent acyltransferases"/>
    <property type="match status" value="4"/>
</dbReference>
<feature type="domain" description="Carrier" evidence="5">
    <location>
        <begin position="2021"/>
        <end position="2096"/>
    </location>
</feature>
<dbReference type="Pfam" id="PF13193">
    <property type="entry name" value="AMP-binding_C"/>
    <property type="match status" value="2"/>
</dbReference>
<name>A0ABT1VD53_9ACTN</name>
<feature type="compositionally biased region" description="Basic and acidic residues" evidence="4">
    <location>
        <begin position="369"/>
        <end position="382"/>
    </location>
</feature>
<dbReference type="Pfam" id="PF00550">
    <property type="entry name" value="PP-binding"/>
    <property type="match status" value="2"/>
</dbReference>
<dbReference type="PROSITE" id="PS00012">
    <property type="entry name" value="PHOSPHOPANTETHEINE"/>
    <property type="match status" value="2"/>
</dbReference>
<reference evidence="6 7" key="1">
    <citation type="submission" date="2022-07" db="EMBL/GenBank/DDBJ databases">
        <authorList>
            <person name="Phongsopitanun W."/>
            <person name="Tanasupawat S."/>
        </authorList>
    </citation>
    <scope>NUCLEOTIDE SEQUENCE [LARGE SCALE GENOMIC DNA]</scope>
    <source>
        <strain evidence="6 7">RCU-064</strain>
    </source>
</reference>
<dbReference type="PANTHER" id="PTHR45527">
    <property type="entry name" value="NONRIBOSOMAL PEPTIDE SYNTHETASE"/>
    <property type="match status" value="1"/>
</dbReference>
<dbReference type="InterPro" id="IPR020802">
    <property type="entry name" value="TesA-like"/>
</dbReference>
<dbReference type="SUPFAM" id="SSF47336">
    <property type="entry name" value="ACP-like"/>
    <property type="match status" value="2"/>
</dbReference>
<dbReference type="CDD" id="cd19543">
    <property type="entry name" value="DCL_NRPS"/>
    <property type="match status" value="1"/>
</dbReference>
<dbReference type="InterPro" id="IPR010071">
    <property type="entry name" value="AA_adenyl_dom"/>
</dbReference>
<keyword evidence="7" id="KW-1185">Reference proteome</keyword>
<dbReference type="CDD" id="cd19540">
    <property type="entry name" value="LCL_NRPS-like"/>
    <property type="match status" value="1"/>
</dbReference>
<keyword evidence="3" id="KW-0597">Phosphoprotein</keyword>
<comment type="caution">
    <text evidence="6">The sequence shown here is derived from an EMBL/GenBank/DDBJ whole genome shotgun (WGS) entry which is preliminary data.</text>
</comment>
<feature type="region of interest" description="Disordered" evidence="4">
    <location>
        <begin position="2223"/>
        <end position="2247"/>
    </location>
</feature>